<dbReference type="GO" id="GO:0043041">
    <property type="term" value="P:amino acid activation for nonribosomal peptide biosynthetic process"/>
    <property type="evidence" value="ECO:0007669"/>
    <property type="project" value="TreeGrafter"/>
</dbReference>
<dbReference type="InterPro" id="IPR020806">
    <property type="entry name" value="PKS_PP-bd"/>
</dbReference>
<evidence type="ECO:0000256" key="2">
    <source>
        <dbReference type="ARBA" id="ARBA00022553"/>
    </source>
</evidence>
<feature type="transmembrane region" description="Helical" evidence="4">
    <location>
        <begin position="749"/>
        <end position="772"/>
    </location>
</feature>
<feature type="compositionally biased region" description="Low complexity" evidence="3">
    <location>
        <begin position="214"/>
        <end position="233"/>
    </location>
</feature>
<accession>A0A2Z4J8N2</accession>
<feature type="transmembrane region" description="Helical" evidence="4">
    <location>
        <begin position="778"/>
        <end position="798"/>
    </location>
</feature>
<feature type="transmembrane region" description="Helical" evidence="4">
    <location>
        <begin position="255"/>
        <end position="273"/>
    </location>
</feature>
<dbReference type="SUPFAM" id="SSF47336">
    <property type="entry name" value="ACP-like"/>
    <property type="match status" value="2"/>
</dbReference>
<keyword evidence="4" id="KW-0812">Transmembrane</keyword>
<protein>
    <submittedName>
        <fullName evidence="6">Peptide synthetase</fullName>
    </submittedName>
</protein>
<evidence type="ECO:0000256" key="1">
    <source>
        <dbReference type="ARBA" id="ARBA00022450"/>
    </source>
</evidence>
<evidence type="ECO:0000313" key="6">
    <source>
        <dbReference type="EMBL" id="AWW41491.1"/>
    </source>
</evidence>
<dbReference type="SMART" id="SM00823">
    <property type="entry name" value="PKS_PP"/>
    <property type="match status" value="2"/>
</dbReference>
<keyword evidence="4" id="KW-0472">Membrane</keyword>
<dbReference type="GO" id="GO:0017000">
    <property type="term" value="P:antibiotic biosynthetic process"/>
    <property type="evidence" value="ECO:0007669"/>
    <property type="project" value="UniProtKB-ARBA"/>
</dbReference>
<evidence type="ECO:0000259" key="5">
    <source>
        <dbReference type="PROSITE" id="PS50075"/>
    </source>
</evidence>
<organism evidence="6 7">
    <name type="scientific">Streptomyces cadmiisoli</name>
    <dbReference type="NCBI Taxonomy" id="2184053"/>
    <lineage>
        <taxon>Bacteria</taxon>
        <taxon>Bacillati</taxon>
        <taxon>Actinomycetota</taxon>
        <taxon>Actinomycetes</taxon>
        <taxon>Kitasatosporales</taxon>
        <taxon>Streptomycetaceae</taxon>
        <taxon>Streptomyces</taxon>
        <taxon>Streptomyces aurantiacus group</taxon>
    </lineage>
</organism>
<feature type="region of interest" description="Disordered" evidence="3">
    <location>
        <begin position="430"/>
        <end position="462"/>
    </location>
</feature>
<feature type="domain" description="Carrier" evidence="5">
    <location>
        <begin position="122"/>
        <end position="199"/>
    </location>
</feature>
<dbReference type="Gene3D" id="2.160.10.10">
    <property type="entry name" value="Hexapeptide repeat proteins"/>
    <property type="match status" value="2"/>
</dbReference>
<dbReference type="RefSeq" id="WP_112440980.1">
    <property type="nucleotide sequence ID" value="NZ_CP030073.1"/>
</dbReference>
<feature type="domain" description="Carrier" evidence="5">
    <location>
        <begin position="13"/>
        <end position="90"/>
    </location>
</feature>
<dbReference type="InterPro" id="IPR011004">
    <property type="entry name" value="Trimer_LpxA-like_sf"/>
</dbReference>
<evidence type="ECO:0000256" key="3">
    <source>
        <dbReference type="SAM" id="MobiDB-lite"/>
    </source>
</evidence>
<dbReference type="Proteomes" id="UP000249616">
    <property type="component" value="Chromosome"/>
</dbReference>
<dbReference type="EMBL" id="CP030073">
    <property type="protein sequence ID" value="AWW41491.1"/>
    <property type="molecule type" value="Genomic_DNA"/>
</dbReference>
<dbReference type="InterPro" id="IPR036736">
    <property type="entry name" value="ACP-like_sf"/>
</dbReference>
<keyword evidence="4" id="KW-1133">Transmembrane helix</keyword>
<dbReference type="KEGG" id="scad:DN051_36475"/>
<dbReference type="Gene3D" id="1.10.1200.10">
    <property type="entry name" value="ACP-like"/>
    <property type="match status" value="2"/>
</dbReference>
<dbReference type="GO" id="GO:0031177">
    <property type="term" value="F:phosphopantetheine binding"/>
    <property type="evidence" value="ECO:0007669"/>
    <property type="project" value="InterPro"/>
</dbReference>
<evidence type="ECO:0000313" key="7">
    <source>
        <dbReference type="Proteomes" id="UP000249616"/>
    </source>
</evidence>
<dbReference type="AlphaFoldDB" id="A0A2Z4J8N2"/>
<feature type="compositionally biased region" description="Low complexity" evidence="3">
    <location>
        <begin position="956"/>
        <end position="967"/>
    </location>
</feature>
<feature type="region of interest" description="Disordered" evidence="3">
    <location>
        <begin position="194"/>
        <end position="233"/>
    </location>
</feature>
<dbReference type="InterPro" id="IPR012728">
    <property type="entry name" value="Pls/PosA_C"/>
</dbReference>
<keyword evidence="1" id="KW-0596">Phosphopantetheine</keyword>
<name>A0A2Z4J8N2_9ACTN</name>
<keyword evidence="2" id="KW-0597">Phosphoprotein</keyword>
<dbReference type="GO" id="GO:0005737">
    <property type="term" value="C:cytoplasm"/>
    <property type="evidence" value="ECO:0007669"/>
    <property type="project" value="TreeGrafter"/>
</dbReference>
<reference evidence="6 7" key="1">
    <citation type="journal article" date="2019" name="Int. J. Syst. Evol. Microbiol.">
        <title>Streptomyces cadmiisoli sp. nov., a novel actinomycete isolated from cadmium-contaminated soil.</title>
        <authorList>
            <person name="Li K."/>
            <person name="Tang X."/>
            <person name="Zhao J."/>
            <person name="Guo Y."/>
            <person name="Tang Y."/>
            <person name="Gao J."/>
        </authorList>
    </citation>
    <scope>NUCLEOTIDE SEQUENCE [LARGE SCALE GENOMIC DNA]</scope>
    <source>
        <strain evidence="6 7">ZFG47</strain>
    </source>
</reference>
<dbReference type="PROSITE" id="PS50075">
    <property type="entry name" value="CARRIER"/>
    <property type="match status" value="2"/>
</dbReference>
<feature type="transmembrane region" description="Helical" evidence="4">
    <location>
        <begin position="285"/>
        <end position="306"/>
    </location>
</feature>
<dbReference type="Pfam" id="PF00550">
    <property type="entry name" value="PP-binding"/>
    <property type="match status" value="2"/>
</dbReference>
<dbReference type="PANTHER" id="PTHR45527">
    <property type="entry name" value="NONRIBOSOMAL PEPTIDE SYNTHETASE"/>
    <property type="match status" value="1"/>
</dbReference>
<feature type="region of interest" description="Disordered" evidence="3">
    <location>
        <begin position="943"/>
        <end position="967"/>
    </location>
</feature>
<gene>
    <name evidence="6" type="ORF">DN051_36475</name>
</gene>
<feature type="transmembrane region" description="Helical" evidence="4">
    <location>
        <begin position="527"/>
        <end position="549"/>
    </location>
</feature>
<sequence length="967" mass="103260">MIGHSQDTTDTHSATAGTESLLAEVLAGVLRVDRVPVEGHFFEDLGADSLLMAQFCARVRKRGDLPAVSMKDVYRHSTIRSLAAALAETAPPSARTASSPATTASSPAGTAASPAGAASAIRSPAGTESLLAEVLAGVLRVDRVPVEGHFFEDLGADSLLMAQFCARVRKRGDLPAVSMKDVYRHSTIRSLAAAFTDTPPPPESTSSAPPSPEPTATFSPEHPGRAVAAAPDATDSPDASAISAWKYLVCGTAQLLVFAGFSCAGALIAVHGYQWIDAGVGTADVYLRAVAFGAVVFVGLCALSIVAKWTLIGRFTAREIPLWSLAYLRFWCVKTLIRTSPARLFPGSPLYVLYLRALGAHIAKGVTVLTRNVPVCTDMISIGSGTVIRKDVFMSGYRAHGGRIETGPVTLGAGVTIAEQSVIDIGTSMGDSSQLGHASSLHPGQSVPAGQSWHGTPARPTSTDFRAVESVSCGTLRRAVYGSWQFLGLVLVYFPLTLAGIGLLLALVPQLNAVVTAGGPDFTSPALVAEALVASLVGFFGVLLAALVIMTTVPKVLGRVIEPGRTYPLYGFHYGVQRLVMLMTNVRFLVLLFGDSSAIVHYLRSLGYDLCRVQQTGSNFGSLVKHETPYLSRVGSGTMVADGLSIINADFSSTSFRYARTSIGESSFLGNNIVYPSRARVGDNCLLATKVMVPIDGPVRQGVGLLGSPSFEIPRTVYRDSRFDDLAAGDELRRRLAGKNRHNAQTAGLFLLMQWFHFFVLAVVATVAVDLYPDVGPLVFAAAGLLSLSFTVAFFAAVERTVTRRHPLKPLYCSIYDPSFWQHERFWKLTTHRYMQVFNGTPFKALVWRLLGVRIGRQVFDDGCSLIERSLVSIGDRCTLNAATVVQCHSQEDGAFKSDRIAIGAGVTLGVGAFVHYGTTIHDRAQLAADSFLMKGEEVPAESRWSGNPAEEVEAAVEPSPARARLH</sequence>
<evidence type="ECO:0000256" key="4">
    <source>
        <dbReference type="SAM" id="Phobius"/>
    </source>
</evidence>
<dbReference type="GO" id="GO:0044550">
    <property type="term" value="P:secondary metabolite biosynthetic process"/>
    <property type="evidence" value="ECO:0007669"/>
    <property type="project" value="TreeGrafter"/>
</dbReference>
<dbReference type="PANTHER" id="PTHR45527:SF1">
    <property type="entry name" value="FATTY ACID SYNTHASE"/>
    <property type="match status" value="1"/>
</dbReference>
<feature type="transmembrane region" description="Helical" evidence="4">
    <location>
        <begin position="486"/>
        <end position="507"/>
    </location>
</feature>
<proteinExistence type="predicted"/>
<keyword evidence="7" id="KW-1185">Reference proteome</keyword>
<dbReference type="NCBIfam" id="TIGR02353">
    <property type="entry name" value="NRPS_term_dom"/>
    <property type="match status" value="1"/>
</dbReference>
<feature type="region of interest" description="Disordered" evidence="3">
    <location>
        <begin position="90"/>
        <end position="115"/>
    </location>
</feature>
<feature type="compositionally biased region" description="Pro residues" evidence="3">
    <location>
        <begin position="198"/>
        <end position="213"/>
    </location>
</feature>
<dbReference type="SUPFAM" id="SSF51161">
    <property type="entry name" value="Trimeric LpxA-like enzymes"/>
    <property type="match status" value="2"/>
</dbReference>
<dbReference type="InterPro" id="IPR009081">
    <property type="entry name" value="PP-bd_ACP"/>
</dbReference>